<dbReference type="Pfam" id="PF18052">
    <property type="entry name" value="Rx_N"/>
    <property type="match status" value="1"/>
</dbReference>
<evidence type="ECO:0000256" key="6">
    <source>
        <dbReference type="SAM" id="SignalP"/>
    </source>
</evidence>
<evidence type="ECO:0000259" key="10">
    <source>
        <dbReference type="Pfam" id="PF23559"/>
    </source>
</evidence>
<dbReference type="InterPro" id="IPR036388">
    <property type="entry name" value="WH-like_DNA-bd_sf"/>
</dbReference>
<dbReference type="InterPro" id="IPR041118">
    <property type="entry name" value="Rx_N"/>
</dbReference>
<keyword evidence="6" id="KW-0732">Signal</keyword>
<dbReference type="PRINTS" id="PR00364">
    <property type="entry name" value="DISEASERSIST"/>
</dbReference>
<dbReference type="PANTHER" id="PTHR36766:SF70">
    <property type="entry name" value="DISEASE RESISTANCE PROTEIN RGA4"/>
    <property type="match status" value="1"/>
</dbReference>
<reference evidence="12 13" key="1">
    <citation type="journal article" date="2021" name="Commun. Biol.">
        <title>The genome of Shorea leprosula (Dipterocarpaceae) highlights the ecological relevance of drought in aseasonal tropical rainforests.</title>
        <authorList>
            <person name="Ng K.K.S."/>
            <person name="Kobayashi M.J."/>
            <person name="Fawcett J.A."/>
            <person name="Hatakeyama M."/>
            <person name="Paape T."/>
            <person name="Ng C.H."/>
            <person name="Ang C.C."/>
            <person name="Tnah L.H."/>
            <person name="Lee C.T."/>
            <person name="Nishiyama T."/>
            <person name="Sese J."/>
            <person name="O'Brien M.J."/>
            <person name="Copetti D."/>
            <person name="Mohd Noor M.I."/>
            <person name="Ong R.C."/>
            <person name="Putra M."/>
            <person name="Sireger I.Z."/>
            <person name="Indrioko S."/>
            <person name="Kosugi Y."/>
            <person name="Izuno A."/>
            <person name="Isagi Y."/>
            <person name="Lee S.L."/>
            <person name="Shimizu K.K."/>
        </authorList>
    </citation>
    <scope>NUCLEOTIDE SEQUENCE [LARGE SCALE GENOMIC DNA]</scope>
    <source>
        <strain evidence="12">214</strain>
    </source>
</reference>
<dbReference type="PANTHER" id="PTHR36766">
    <property type="entry name" value="PLANT BROAD-SPECTRUM MILDEW RESISTANCE PROTEIN RPW8"/>
    <property type="match status" value="1"/>
</dbReference>
<comment type="caution">
    <text evidence="12">The sequence shown here is derived from an EMBL/GenBank/DDBJ whole genome shotgun (WGS) entry which is preliminary data.</text>
</comment>
<dbReference type="Pfam" id="PF23559">
    <property type="entry name" value="WHD_DRP"/>
    <property type="match status" value="1"/>
</dbReference>
<evidence type="ECO:0000259" key="8">
    <source>
        <dbReference type="Pfam" id="PF18052"/>
    </source>
</evidence>
<keyword evidence="1" id="KW-0433">Leucine-rich repeat</keyword>
<dbReference type="GO" id="GO:0043531">
    <property type="term" value="F:ADP binding"/>
    <property type="evidence" value="ECO:0007669"/>
    <property type="project" value="InterPro"/>
</dbReference>
<dbReference type="SUPFAM" id="SSF52540">
    <property type="entry name" value="P-loop containing nucleoside triphosphate hydrolases"/>
    <property type="match status" value="1"/>
</dbReference>
<keyword evidence="13" id="KW-1185">Reference proteome</keyword>
<keyword evidence="2" id="KW-0677">Repeat</keyword>
<keyword evidence="4" id="KW-0611">Plant defense</keyword>
<dbReference type="SUPFAM" id="SSF52058">
    <property type="entry name" value="L domain-like"/>
    <property type="match status" value="2"/>
</dbReference>
<evidence type="ECO:0000256" key="2">
    <source>
        <dbReference type="ARBA" id="ARBA00022737"/>
    </source>
</evidence>
<keyword evidence="5" id="KW-0067">ATP-binding</keyword>
<feature type="chain" id="PRO_5043630029" evidence="6">
    <location>
        <begin position="21"/>
        <end position="1213"/>
    </location>
</feature>
<feature type="domain" description="Disease resistance protein winged helix" evidence="10">
    <location>
        <begin position="435"/>
        <end position="508"/>
    </location>
</feature>
<dbReference type="Gene3D" id="1.20.5.4130">
    <property type="match status" value="1"/>
</dbReference>
<feature type="domain" description="NB-ARC" evidence="7">
    <location>
        <begin position="176"/>
        <end position="353"/>
    </location>
</feature>
<evidence type="ECO:0000259" key="9">
    <source>
        <dbReference type="Pfam" id="PF23247"/>
    </source>
</evidence>
<dbReference type="InterPro" id="IPR057135">
    <property type="entry name" value="At4g27190-like_LRR"/>
</dbReference>
<evidence type="ECO:0000256" key="3">
    <source>
        <dbReference type="ARBA" id="ARBA00022741"/>
    </source>
</evidence>
<dbReference type="Gene3D" id="1.10.10.10">
    <property type="entry name" value="Winged helix-like DNA-binding domain superfamily/Winged helix DNA-binding domain"/>
    <property type="match status" value="1"/>
</dbReference>
<dbReference type="Gene3D" id="3.40.50.300">
    <property type="entry name" value="P-loop containing nucleotide triphosphate hydrolases"/>
    <property type="match status" value="1"/>
</dbReference>
<proteinExistence type="predicted"/>
<evidence type="ECO:0000256" key="5">
    <source>
        <dbReference type="ARBA" id="ARBA00022840"/>
    </source>
</evidence>
<evidence type="ECO:0000256" key="1">
    <source>
        <dbReference type="ARBA" id="ARBA00022614"/>
    </source>
</evidence>
<dbReference type="InterPro" id="IPR027417">
    <property type="entry name" value="P-loop_NTPase"/>
</dbReference>
<dbReference type="GO" id="GO:0051707">
    <property type="term" value="P:response to other organism"/>
    <property type="evidence" value="ECO:0007669"/>
    <property type="project" value="UniProtKB-ARBA"/>
</dbReference>
<dbReference type="GO" id="GO:0005524">
    <property type="term" value="F:ATP binding"/>
    <property type="evidence" value="ECO:0007669"/>
    <property type="project" value="UniProtKB-KW"/>
</dbReference>
<dbReference type="InterPro" id="IPR056789">
    <property type="entry name" value="LRR_R13L1-DRL21"/>
</dbReference>
<feature type="domain" description="R13L1/DRL21-like LRR repeat region" evidence="11">
    <location>
        <begin position="679"/>
        <end position="806"/>
    </location>
</feature>
<dbReference type="Pfam" id="PF00931">
    <property type="entry name" value="NB-ARC"/>
    <property type="match status" value="1"/>
</dbReference>
<gene>
    <name evidence="12" type="ORF">SLEP1_g54375</name>
</gene>
<evidence type="ECO:0000259" key="11">
    <source>
        <dbReference type="Pfam" id="PF25019"/>
    </source>
</evidence>
<feature type="signal peptide" evidence="6">
    <location>
        <begin position="1"/>
        <end position="20"/>
    </location>
</feature>
<dbReference type="InterPro" id="IPR058922">
    <property type="entry name" value="WHD_DRP"/>
</dbReference>
<sequence length="1213" mass="137183">MAASGLILLTPLLQEALSRATSFAARQASLAPGLQEEFANLARLLTTIQAVAEGAEEMQESDPAIRLWLQKLNDAVYDAVDTLDDCDYHYLQPKVESWNQKLKQVGTFISPFNLDAFGLEMAKKFMIINASLSEIRKEVEVIELIIQFRKLDLASARPYYERVHLLDSSKVVGRQGDVSELINLLNDQRSQHPISGISIVGMPGVGKTTVARLIYMKAEEEKLYDLVAWVCASEGFNQQRILGDMLEFFNIRSVRPDTIEVLLQNLGKELEKKTFLLILDDVWEKDPNKWHDFTSLLSKVVKTYGNSIVLTTRSKGVASMVEVELPMYRRYDMQGLSDDECWMIIKEVVLNSSAKTSIPSDTIGHCFAKQCGGLPLVATALGRTLSSQTEADKWLAIRANKEWNLEYRNNVLFVVKMSLDRMPSALKKCFSYCSILPKGFEIRKDDLIQLWMAGGFLQQSNESSITMEEIGNKYFDELLSNFLFEDVERDAYENIHVCTMHDVLHDLALFVSKGETLIWEIGSIINSNIRNLRIKYDREVLSTFPRGVSQRLHCLFLEGDVSFSMESDLKNLRSLKLVGAQTEVLPVSLDESKHLRYLEIAKSNIKALPKSFSKLYMLQTLKVEQCSYLQKLPDDTSKLVSLRHLYFYDKTLMPKGIGQLTSLQTLSQFCVGREEGFRIEELGELSRLRGRLQIQNLDNVTSKSEATKARLNEKTELYKLLFKWDPINNIDKHEEVLEGLQPHSNLKSLCINYYMGEKFPSWMVNYTASSLLDNLEELTLLNCDKCTCLPPLGLLPNLQFLHISWMDKVESMGCLNRSKSLSTGENSITLFPSLRRFFLSFMESLVELVEVDENAAAGGKGEVLFPCVKELQILHCSNLTDISYLNGLTFLEILCLDGCNELTCLPTGLGSCISLQELKIISCPNLISIPEDIGKLCSLSILIIKNCQNLRNFPEKCLGRLTSLKELRIGGLDETLEEFPGLTSIHNLHASLEILELQEWAGLKSLPFQLQHLTGLKQLILQDFIVLEGLPSWLGDISSLTFLSIDSCPKFRHIPEEWLGRLTNLKRLRIGPLDESLEEFPGFNSIHQLHGSLGELELGGWDKLKSVPHQVQHLTALKTLELGNFDGLEGLPEWLGDLSSLHSLDIWGCSNLTHLPSIEAMRHLSNLQYLWICGCPKLEENCTKKKGPEWSKISHIPNIRICGKDVQGKFKWG</sequence>
<dbReference type="Pfam" id="PF25019">
    <property type="entry name" value="LRR_R13L1-DRL21"/>
    <property type="match status" value="1"/>
</dbReference>
<dbReference type="Proteomes" id="UP001054252">
    <property type="component" value="Unassembled WGS sequence"/>
</dbReference>
<dbReference type="FunFam" id="1.10.10.10:FF:000322">
    <property type="entry name" value="Probable disease resistance protein At1g63360"/>
    <property type="match status" value="1"/>
</dbReference>
<evidence type="ECO:0000313" key="12">
    <source>
        <dbReference type="EMBL" id="GKV47472.1"/>
    </source>
</evidence>
<evidence type="ECO:0000313" key="13">
    <source>
        <dbReference type="Proteomes" id="UP001054252"/>
    </source>
</evidence>
<dbReference type="InterPro" id="IPR032675">
    <property type="entry name" value="LRR_dom_sf"/>
</dbReference>
<dbReference type="Pfam" id="PF23247">
    <property type="entry name" value="LRR_RPS2"/>
    <property type="match status" value="1"/>
</dbReference>
<evidence type="ECO:0000259" key="7">
    <source>
        <dbReference type="Pfam" id="PF00931"/>
    </source>
</evidence>
<dbReference type="EMBL" id="BPVZ01000229">
    <property type="protein sequence ID" value="GKV47472.1"/>
    <property type="molecule type" value="Genomic_DNA"/>
</dbReference>
<dbReference type="InterPro" id="IPR002182">
    <property type="entry name" value="NB-ARC"/>
</dbReference>
<evidence type="ECO:0000256" key="4">
    <source>
        <dbReference type="ARBA" id="ARBA00022821"/>
    </source>
</evidence>
<keyword evidence="3" id="KW-0547">Nucleotide-binding</keyword>
<protein>
    <submittedName>
        <fullName evidence="12">Uncharacterized protein</fullName>
    </submittedName>
</protein>
<organism evidence="12 13">
    <name type="scientific">Rubroshorea leprosula</name>
    <dbReference type="NCBI Taxonomy" id="152421"/>
    <lineage>
        <taxon>Eukaryota</taxon>
        <taxon>Viridiplantae</taxon>
        <taxon>Streptophyta</taxon>
        <taxon>Embryophyta</taxon>
        <taxon>Tracheophyta</taxon>
        <taxon>Spermatophyta</taxon>
        <taxon>Magnoliopsida</taxon>
        <taxon>eudicotyledons</taxon>
        <taxon>Gunneridae</taxon>
        <taxon>Pentapetalae</taxon>
        <taxon>rosids</taxon>
        <taxon>malvids</taxon>
        <taxon>Malvales</taxon>
        <taxon>Dipterocarpaceae</taxon>
        <taxon>Rubroshorea</taxon>
    </lineage>
</organism>
<name>A0AAV5MG77_9ROSI</name>
<feature type="domain" description="Disease resistance N-terminal" evidence="8">
    <location>
        <begin position="13"/>
        <end position="100"/>
    </location>
</feature>
<dbReference type="GO" id="GO:0006952">
    <property type="term" value="P:defense response"/>
    <property type="evidence" value="ECO:0007669"/>
    <property type="project" value="UniProtKB-KW"/>
</dbReference>
<accession>A0AAV5MG77</accession>
<dbReference type="Gene3D" id="3.80.10.10">
    <property type="entry name" value="Ribonuclease Inhibitor"/>
    <property type="match status" value="3"/>
</dbReference>
<feature type="domain" description="Disease resistance protein At4g27190-like leucine-rich repeats" evidence="9">
    <location>
        <begin position="1037"/>
        <end position="1175"/>
    </location>
</feature>
<dbReference type="AlphaFoldDB" id="A0AAV5MG77"/>